<dbReference type="Pfam" id="PF23232">
    <property type="entry name" value="AAA_lid_13"/>
    <property type="match status" value="1"/>
</dbReference>
<dbReference type="CDD" id="cd19481">
    <property type="entry name" value="RecA-like_protease"/>
    <property type="match status" value="1"/>
</dbReference>
<proteinExistence type="predicted"/>
<dbReference type="SMART" id="SM00382">
    <property type="entry name" value="AAA"/>
    <property type="match status" value="1"/>
</dbReference>
<dbReference type="InterPro" id="IPR027417">
    <property type="entry name" value="P-loop_NTPase"/>
</dbReference>
<dbReference type="RefSeq" id="XP_040878600.1">
    <property type="nucleotide sequence ID" value="XM_041028299.1"/>
</dbReference>
<evidence type="ECO:0000259" key="1">
    <source>
        <dbReference type="SMART" id="SM00382"/>
    </source>
</evidence>
<dbReference type="HOGENOM" id="CLU_004471_6_2_1"/>
<dbReference type="InterPro" id="IPR054289">
    <property type="entry name" value="DUF7025"/>
</dbReference>
<dbReference type="GO" id="GO:0016887">
    <property type="term" value="F:ATP hydrolysis activity"/>
    <property type="evidence" value="ECO:0007669"/>
    <property type="project" value="InterPro"/>
</dbReference>
<dbReference type="EMBL" id="KL584837">
    <property type="protein sequence ID" value="KEQ61577.1"/>
    <property type="molecule type" value="Genomic_DNA"/>
</dbReference>
<dbReference type="Pfam" id="PF00004">
    <property type="entry name" value="AAA"/>
    <property type="match status" value="1"/>
</dbReference>
<sequence>MAEKQSNTAELVDTSSSHVKCEVKTWHLLQKEDGTEEKTSVEGFGHIEPSTEHFALVVTRKIDKKQNLEKTTLEVNSPYILKAFRDVVKSHPTIPSDFSSPVSIPVPSEMLFHHWDDLHSYTSDMEDDTARSHLALLLKFMEFDMGAARKSYQAQVRSGLVEFARLGILFRPGDTVVTYIKSHPWLLKVDKTAYEKNEKRGKYCEIQCSYSDYDGENHGVSKKLFRIYQKEDFGSDHPSKILALKVYPRACAPDDADLERRLRERGQLFLSITGIMVRQYDGAAQYLKLPPFTFFHPDENDWPQLWMPFTETGRVIIDRKTFEQDHPSGIISKRSFESLDTALCPPYVIGFSCSRKDWCRFYVTNLAEVNWRPNAFDELILPQSQLNLIRALVTSHTFPTDARDEDQQKGKGLVCLLHGPPGSGKTLTAECAAETTQKALIRASISELNKHDSPWFFEHELTRVLRLATTWKAIVLLDEADVFLEARGDDSHDAANRNALVAVFLRHLEYFSGIVFLTTNRIHVFDAAMKSRVHLALGYHEPSQDSRRQIWKQSLERQSQVLLSSAGEEVDVDGAAELLSAERLNGREISNAIHTASTLARFAEERLALRHIQEVLGVRRDFEATLEAMRKGTLEHAPQSSSAVKRNSIID</sequence>
<dbReference type="Gene3D" id="3.40.50.300">
    <property type="entry name" value="P-loop containing nucleotide triphosphate hydrolases"/>
    <property type="match status" value="1"/>
</dbReference>
<dbReference type="InterPro" id="IPR003959">
    <property type="entry name" value="ATPase_AAA_core"/>
</dbReference>
<keyword evidence="2" id="KW-0378">Hydrolase</keyword>
<dbReference type="Pfam" id="PF22942">
    <property type="entry name" value="DUF7025"/>
    <property type="match status" value="1"/>
</dbReference>
<dbReference type="STRING" id="1043003.A0A074VV29"/>
<dbReference type="GeneID" id="63921672"/>
<dbReference type="InterPro" id="IPR003593">
    <property type="entry name" value="AAA+_ATPase"/>
</dbReference>
<gene>
    <name evidence="2" type="ORF">M437DRAFT_85537</name>
</gene>
<feature type="domain" description="AAA+ ATPase" evidence="1">
    <location>
        <begin position="411"/>
        <end position="543"/>
    </location>
</feature>
<protein>
    <submittedName>
        <fullName evidence="2">p-loop containing nucleoside triphosphate hydrolase protein</fullName>
    </submittedName>
</protein>
<dbReference type="PANTHER" id="PTHR46411">
    <property type="entry name" value="FAMILY ATPASE, PUTATIVE-RELATED"/>
    <property type="match status" value="1"/>
</dbReference>
<dbReference type="Proteomes" id="UP000030672">
    <property type="component" value="Unassembled WGS sequence"/>
</dbReference>
<name>A0A074VV29_AURM1</name>
<evidence type="ECO:0000313" key="2">
    <source>
        <dbReference type="EMBL" id="KEQ61577.1"/>
    </source>
</evidence>
<dbReference type="InterPro" id="IPR056599">
    <property type="entry name" value="AAA_lid_fung"/>
</dbReference>
<organism evidence="2 3">
    <name type="scientific">Aureobasidium melanogenum (strain CBS 110374)</name>
    <name type="common">Aureobasidium pullulans var. melanogenum</name>
    <dbReference type="NCBI Taxonomy" id="1043003"/>
    <lineage>
        <taxon>Eukaryota</taxon>
        <taxon>Fungi</taxon>
        <taxon>Dikarya</taxon>
        <taxon>Ascomycota</taxon>
        <taxon>Pezizomycotina</taxon>
        <taxon>Dothideomycetes</taxon>
        <taxon>Dothideomycetidae</taxon>
        <taxon>Dothideales</taxon>
        <taxon>Saccotheciaceae</taxon>
        <taxon>Aureobasidium</taxon>
    </lineage>
</organism>
<dbReference type="SUPFAM" id="SSF52540">
    <property type="entry name" value="P-loop containing nucleoside triphosphate hydrolases"/>
    <property type="match status" value="1"/>
</dbReference>
<reference evidence="2 3" key="1">
    <citation type="journal article" date="2014" name="BMC Genomics">
        <title>Genome sequencing of four Aureobasidium pullulans varieties: biotechnological potential, stress tolerance, and description of new species.</title>
        <authorList>
            <person name="Gostin Ar C."/>
            <person name="Ohm R.A."/>
            <person name="Kogej T."/>
            <person name="Sonjak S."/>
            <person name="Turk M."/>
            <person name="Zajc J."/>
            <person name="Zalar P."/>
            <person name="Grube M."/>
            <person name="Sun H."/>
            <person name="Han J."/>
            <person name="Sharma A."/>
            <person name="Chiniquy J."/>
            <person name="Ngan C.Y."/>
            <person name="Lipzen A."/>
            <person name="Barry K."/>
            <person name="Grigoriev I.V."/>
            <person name="Gunde-Cimerman N."/>
        </authorList>
    </citation>
    <scope>NUCLEOTIDE SEQUENCE [LARGE SCALE GENOMIC DNA]</scope>
    <source>
        <strain evidence="2 3">CBS 110374</strain>
    </source>
</reference>
<dbReference type="AlphaFoldDB" id="A0A074VV29"/>
<dbReference type="GO" id="GO:0005524">
    <property type="term" value="F:ATP binding"/>
    <property type="evidence" value="ECO:0007669"/>
    <property type="project" value="InterPro"/>
</dbReference>
<evidence type="ECO:0000313" key="3">
    <source>
        <dbReference type="Proteomes" id="UP000030672"/>
    </source>
</evidence>
<dbReference type="PANTHER" id="PTHR46411:SF3">
    <property type="entry name" value="AAA+ ATPASE DOMAIN-CONTAINING PROTEIN"/>
    <property type="match status" value="1"/>
</dbReference>
<keyword evidence="3" id="KW-1185">Reference proteome</keyword>
<accession>A0A074VV29</accession>